<reference evidence="2" key="1">
    <citation type="submission" date="2021-01" db="EMBL/GenBank/DDBJ databases">
        <title>Whole genome shotgun sequence of Actinoplanes capillaceus NBRC 16408.</title>
        <authorList>
            <person name="Komaki H."/>
            <person name="Tamura T."/>
        </authorList>
    </citation>
    <scope>NUCLEOTIDE SEQUENCE [LARGE SCALE GENOMIC DNA]</scope>
    <source>
        <strain evidence="2">NBRC 16408</strain>
    </source>
</reference>
<dbReference type="PANTHER" id="PTHR36930:SF1">
    <property type="entry name" value="MOSC DOMAIN-CONTAINING PROTEIN"/>
    <property type="match status" value="1"/>
</dbReference>
<dbReference type="PROSITE" id="PS51340">
    <property type="entry name" value="MOSC"/>
    <property type="match status" value="1"/>
</dbReference>
<protein>
    <submittedName>
        <fullName evidence="2">MOSC domain-containing protein</fullName>
    </submittedName>
</protein>
<dbReference type="SUPFAM" id="SSF50800">
    <property type="entry name" value="PK beta-barrel domain-like"/>
    <property type="match status" value="2"/>
</dbReference>
<evidence type="ECO:0000313" key="2">
    <source>
        <dbReference type="EMBL" id="GID44504.1"/>
    </source>
</evidence>
<dbReference type="Gene3D" id="2.40.33.20">
    <property type="entry name" value="PK beta-barrel domain-like"/>
    <property type="match status" value="1"/>
</dbReference>
<dbReference type="EMBL" id="BOMF01000032">
    <property type="protein sequence ID" value="GID44504.1"/>
    <property type="molecule type" value="Genomic_DNA"/>
</dbReference>
<name>A0ABQ3WBU0_9ACTN</name>
<dbReference type="InterPro" id="IPR052716">
    <property type="entry name" value="MOSC_domain"/>
</dbReference>
<comment type="caution">
    <text evidence="2">The sequence shown here is derived from an EMBL/GenBank/DDBJ whole genome shotgun (WGS) entry which is preliminary data.</text>
</comment>
<accession>A0ABQ3WBU0</accession>
<organism evidence="2">
    <name type="scientific">Actinoplanes campanulatus</name>
    <dbReference type="NCBI Taxonomy" id="113559"/>
    <lineage>
        <taxon>Bacteria</taxon>
        <taxon>Bacillati</taxon>
        <taxon>Actinomycetota</taxon>
        <taxon>Actinomycetes</taxon>
        <taxon>Micromonosporales</taxon>
        <taxon>Micromonosporaceae</taxon>
        <taxon>Actinoplanes</taxon>
    </lineage>
</organism>
<dbReference type="InterPro" id="IPR011037">
    <property type="entry name" value="Pyrv_Knase-like_insert_dom_sf"/>
</dbReference>
<feature type="domain" description="MOSC" evidence="1">
    <location>
        <begin position="37"/>
        <end position="237"/>
    </location>
</feature>
<dbReference type="InterPro" id="IPR005302">
    <property type="entry name" value="MoCF_Sase_C"/>
</dbReference>
<sequence>MGPDRAWWGGLGRLGGMSAESGSVAAVSRNDVYSFTKPNRDEIVLVAGIGVEGDVHAGVHVRHRSRVKADPTQPNLRQVHLIQAELFDEVAPKGYEVPSGGLGENVTTHGLDLLGLPRGTILRFGAEPAEGPGGGDGVAVLGAVFAAAGAATLDEPTARAAAAVKEAARRDGGGDPRPAVILAGLRNPCAQINGFRAGLLKEVLQKDERGNPVRKAGVMGVVLRGGVIRPGDPVAVELPPGPHGPLERV</sequence>
<dbReference type="PANTHER" id="PTHR36930">
    <property type="entry name" value="METAL-SULFUR CLUSTER BIOSYNTHESIS PROTEINS YUAD-RELATED"/>
    <property type="match status" value="1"/>
</dbReference>
<evidence type="ECO:0000259" key="1">
    <source>
        <dbReference type="PROSITE" id="PS51340"/>
    </source>
</evidence>
<proteinExistence type="predicted"/>
<gene>
    <name evidence="2" type="ORF">Aca07nite_17790</name>
</gene>